<reference evidence="4 5" key="1">
    <citation type="submission" date="2019-08" db="EMBL/GenBank/DDBJ databases">
        <title>Archangium and Cystobacter genomes.</title>
        <authorList>
            <person name="Chen I.-C.K."/>
            <person name="Wielgoss S."/>
        </authorList>
    </citation>
    <scope>NUCLEOTIDE SEQUENCE [LARGE SCALE GENOMIC DNA]</scope>
    <source>
        <strain evidence="4 5">Cbm 6</strain>
    </source>
</reference>
<keyword evidence="3" id="KW-0057">Aromatic amino acid biosynthesis</keyword>
<dbReference type="Proteomes" id="UP001611383">
    <property type="component" value="Chromosome"/>
</dbReference>
<dbReference type="RefSeq" id="WP_395824439.1">
    <property type="nucleotide sequence ID" value="NZ_CP043494.1"/>
</dbReference>
<dbReference type="NCBIfam" id="TIGR01358">
    <property type="entry name" value="DAHP_synth_II"/>
    <property type="match status" value="1"/>
</dbReference>
<evidence type="ECO:0000256" key="2">
    <source>
        <dbReference type="ARBA" id="ARBA00022679"/>
    </source>
</evidence>
<dbReference type="PANTHER" id="PTHR21337">
    <property type="entry name" value="PHOSPHO-2-DEHYDRO-3-DEOXYHEPTONATE ALDOLASE 1, 2"/>
    <property type="match status" value="1"/>
</dbReference>
<evidence type="ECO:0000313" key="4">
    <source>
        <dbReference type="EMBL" id="WNG47139.1"/>
    </source>
</evidence>
<dbReference type="EC" id="2.5.1.54" evidence="3"/>
<organism evidence="4 5">
    <name type="scientific">Archangium minus</name>
    <dbReference type="NCBI Taxonomy" id="83450"/>
    <lineage>
        <taxon>Bacteria</taxon>
        <taxon>Pseudomonadati</taxon>
        <taxon>Myxococcota</taxon>
        <taxon>Myxococcia</taxon>
        <taxon>Myxococcales</taxon>
        <taxon>Cystobacterineae</taxon>
        <taxon>Archangiaceae</taxon>
        <taxon>Archangium</taxon>
    </lineage>
</organism>
<accession>A0ABY9WTM7</accession>
<sequence>MSTWSPSSWKTKPITQDVRYEDPKEVDDVVTALSRLPPLVTSWEVERLRELLAEAQQGRRFLLQGGDCAESLSDCRSDIITNRQKIILQMSLVLIHGGHRPVIRVGRIAGQYAKPRSKPTEVRGGVELPSYFGDLVNRPEFTPEARRADPKLLLACYHHAAMTLNFVRSLSDGGFADVHHPEYWDLSFFRQAAVPGELREEYEQTTRKLSEALRFMEALGERTVADLTRVDFYTSHEGLNLHYESAQTRQVPWRKGWYDLTTHLPWIGERTRSLDGAHVEFFRGIRNPVGVKLGPSVSPEDAVRLAETLNPDNEPGKLVLITRMGAQRVADALPPVVEAMRRAGRLVLWVCDPMHGNTVSTSSGIKTRNFDEVLREVEQSFDVHEKLGSYLGGVHFELTGEDVTECVGGAVGITERDLERNYATLCDPRLNYRQALEMSFRIARRMSRLPRVPQP</sequence>
<dbReference type="InterPro" id="IPR013785">
    <property type="entry name" value="Aldolase_TIM"/>
</dbReference>
<dbReference type="SUPFAM" id="SSF51569">
    <property type="entry name" value="Aldolase"/>
    <property type="match status" value="1"/>
</dbReference>
<comment type="similarity">
    <text evidence="1 3">Belongs to the class-II DAHP synthase family.</text>
</comment>
<dbReference type="Pfam" id="PF01474">
    <property type="entry name" value="DAHP_synth_2"/>
    <property type="match status" value="1"/>
</dbReference>
<name>A0ABY9WTM7_9BACT</name>
<comment type="pathway">
    <text evidence="3">Metabolic intermediate biosynthesis; chorismate biosynthesis; chorismate from D-erythrose 4-phosphate and phosphoenolpyruvate: step 1/7.</text>
</comment>
<gene>
    <name evidence="4" type="ORF">F0U60_25685</name>
</gene>
<evidence type="ECO:0000256" key="1">
    <source>
        <dbReference type="ARBA" id="ARBA00008911"/>
    </source>
</evidence>
<keyword evidence="3" id="KW-0028">Amino-acid biosynthesis</keyword>
<dbReference type="GO" id="GO:0003849">
    <property type="term" value="F:3-deoxy-7-phosphoheptulonate synthase activity"/>
    <property type="evidence" value="ECO:0007669"/>
    <property type="project" value="UniProtKB-EC"/>
</dbReference>
<dbReference type="EMBL" id="CP043494">
    <property type="protein sequence ID" value="WNG47139.1"/>
    <property type="molecule type" value="Genomic_DNA"/>
</dbReference>
<comment type="catalytic activity">
    <reaction evidence="3">
        <text>D-erythrose 4-phosphate + phosphoenolpyruvate + H2O = 7-phospho-2-dehydro-3-deoxy-D-arabino-heptonate + phosphate</text>
        <dbReference type="Rhea" id="RHEA:14717"/>
        <dbReference type="ChEBI" id="CHEBI:15377"/>
        <dbReference type="ChEBI" id="CHEBI:16897"/>
        <dbReference type="ChEBI" id="CHEBI:43474"/>
        <dbReference type="ChEBI" id="CHEBI:58394"/>
        <dbReference type="ChEBI" id="CHEBI:58702"/>
        <dbReference type="EC" id="2.5.1.54"/>
    </reaction>
</comment>
<dbReference type="Gene3D" id="3.20.20.70">
    <property type="entry name" value="Aldolase class I"/>
    <property type="match status" value="2"/>
</dbReference>
<dbReference type="InterPro" id="IPR002480">
    <property type="entry name" value="DAHP_synth_2"/>
</dbReference>
<proteinExistence type="inferred from homology"/>
<evidence type="ECO:0000256" key="3">
    <source>
        <dbReference type="RuleBase" id="RU363071"/>
    </source>
</evidence>
<keyword evidence="2 3" id="KW-0808">Transferase</keyword>
<dbReference type="PANTHER" id="PTHR21337:SF0">
    <property type="entry name" value="PHOSPHO-2-DEHYDRO-3-DEOXYHEPTONATE ALDOLASE"/>
    <property type="match status" value="1"/>
</dbReference>
<keyword evidence="5" id="KW-1185">Reference proteome</keyword>
<protein>
    <recommendedName>
        <fullName evidence="3">Phospho-2-dehydro-3-deoxyheptonate aldolase</fullName>
        <ecNumber evidence="3">2.5.1.54</ecNumber>
    </recommendedName>
</protein>
<evidence type="ECO:0000313" key="5">
    <source>
        <dbReference type="Proteomes" id="UP001611383"/>
    </source>
</evidence>